<evidence type="ECO:0000256" key="2">
    <source>
        <dbReference type="ARBA" id="ARBA00010617"/>
    </source>
</evidence>
<organism evidence="10 11">
    <name type="scientific">Saccoglossus kowalevskii</name>
    <name type="common">Acorn worm</name>
    <dbReference type="NCBI Taxonomy" id="10224"/>
    <lineage>
        <taxon>Eukaryota</taxon>
        <taxon>Metazoa</taxon>
        <taxon>Hemichordata</taxon>
        <taxon>Enteropneusta</taxon>
        <taxon>Harrimaniidae</taxon>
        <taxon>Saccoglossus</taxon>
    </lineage>
</organism>
<evidence type="ECO:0000256" key="7">
    <source>
        <dbReference type="ARBA" id="ARBA00023033"/>
    </source>
</evidence>
<name>A0ABM0M0G9_SACKO</name>
<keyword evidence="10" id="KW-1185">Reference proteome</keyword>
<proteinExistence type="inferred from homology"/>
<dbReference type="InterPro" id="IPR001128">
    <property type="entry name" value="Cyt_P450"/>
</dbReference>
<dbReference type="Proteomes" id="UP000694865">
    <property type="component" value="Unplaced"/>
</dbReference>
<accession>A0ABM0M0G9</accession>
<dbReference type="SUPFAM" id="SSF48264">
    <property type="entry name" value="Cytochrome P450"/>
    <property type="match status" value="1"/>
</dbReference>
<evidence type="ECO:0000256" key="9">
    <source>
        <dbReference type="SAM" id="SignalP"/>
    </source>
</evidence>
<dbReference type="PRINTS" id="PR01683">
    <property type="entry name" value="EP450ICYP1A"/>
</dbReference>
<keyword evidence="3 8" id="KW-0349">Heme</keyword>
<dbReference type="PROSITE" id="PS00086">
    <property type="entry name" value="CYTOCHROME_P450"/>
    <property type="match status" value="1"/>
</dbReference>
<dbReference type="InterPro" id="IPR008066">
    <property type="entry name" value="Cyt_P450_E_grp-I_CYP1"/>
</dbReference>
<evidence type="ECO:0000256" key="5">
    <source>
        <dbReference type="ARBA" id="ARBA00023002"/>
    </source>
</evidence>
<keyword evidence="9" id="KW-0732">Signal</keyword>
<sequence length="517" mass="59472">MSVVLFIIAFACVVLYLARRAHAFWNKPLPPGPVALPIVGNLLVLLRSEPPWKIMKGLSDKYGNVFSLQLGPQVAIVLCDHVAIRDAFVKQAPCFSGRPYVYSISQFSRNNCGIAFGNISPEWSYHKKLASIAIHTNIHSNNKHDTATSTEEKILEEIAHLVEVLKTKKDTPVDISQDLCLSVINVICHMTFNQRYQLNDPEFQTILRDNRQFIDLLTPGDPVDIFPILKMFPNKRLRLIEELVTRRDELFQKKFRDHLSTFDPNNIRDITDSLLKAMQDCDDNGNTLNEDMILMTMWEIFTGGFQTISETLKWAYAYLISNPEVQENICLEMKRIIGDRPLRWTDKPCLPYLNATILEILRCSSVSSMNAPHCTTHDTTYRGYNIPKDTMVMCNLWWVHHDPKYWKEPFKFEPDNNVCKQYATPPTANMICLSEHTGRFLNEEGEVIIPQSFLPFSTGRRMCLGEQLAKMQMFLFVGCLVQSFRFQEVPGESYPDLEPESGMFRLVKPYKTVISKR</sequence>
<reference evidence="11" key="1">
    <citation type="submission" date="2025-08" db="UniProtKB">
        <authorList>
            <consortium name="RefSeq"/>
        </authorList>
    </citation>
    <scope>IDENTIFICATION</scope>
    <source>
        <tissue evidence="11">Testes</tissue>
    </source>
</reference>
<keyword evidence="4 8" id="KW-0479">Metal-binding</keyword>
<feature type="chain" id="PRO_5046135696" evidence="9">
    <location>
        <begin position="24"/>
        <end position="517"/>
    </location>
</feature>
<dbReference type="PANTHER" id="PTHR24289">
    <property type="entry name" value="STEROID 17-ALPHA-HYDROXYLASE/17,20 LYASE"/>
    <property type="match status" value="1"/>
</dbReference>
<keyword evidence="6 8" id="KW-0408">Iron</keyword>
<evidence type="ECO:0000256" key="6">
    <source>
        <dbReference type="ARBA" id="ARBA00023004"/>
    </source>
</evidence>
<comment type="similarity">
    <text evidence="2 8">Belongs to the cytochrome P450 family.</text>
</comment>
<dbReference type="PANTHER" id="PTHR24289:SF1">
    <property type="entry name" value="STEROID 17-ALPHA-HYDROXYLASE_17,20 LYASE"/>
    <property type="match status" value="1"/>
</dbReference>
<feature type="signal peptide" evidence="9">
    <location>
        <begin position="1"/>
        <end position="23"/>
    </location>
</feature>
<protein>
    <submittedName>
        <fullName evidence="11">Steroid 17-alpha-hydroxylase/17,20 lyase-like</fullName>
    </submittedName>
</protein>
<dbReference type="InterPro" id="IPR002401">
    <property type="entry name" value="Cyt_P450_E_grp-I"/>
</dbReference>
<dbReference type="PRINTS" id="PR00463">
    <property type="entry name" value="EP450I"/>
</dbReference>
<evidence type="ECO:0000256" key="8">
    <source>
        <dbReference type="RuleBase" id="RU000461"/>
    </source>
</evidence>
<keyword evidence="5 8" id="KW-0560">Oxidoreductase</keyword>
<keyword evidence="7 8" id="KW-0503">Monooxygenase</keyword>
<evidence type="ECO:0000256" key="1">
    <source>
        <dbReference type="ARBA" id="ARBA00004308"/>
    </source>
</evidence>
<dbReference type="Gene3D" id="1.10.630.10">
    <property type="entry name" value="Cytochrome P450"/>
    <property type="match status" value="1"/>
</dbReference>
<dbReference type="Pfam" id="PF00067">
    <property type="entry name" value="p450"/>
    <property type="match status" value="2"/>
</dbReference>
<gene>
    <name evidence="11" type="primary">LOC100378856</name>
</gene>
<dbReference type="PRINTS" id="PR00385">
    <property type="entry name" value="P450"/>
</dbReference>
<evidence type="ECO:0000256" key="4">
    <source>
        <dbReference type="ARBA" id="ARBA00022723"/>
    </source>
</evidence>
<comment type="subcellular location">
    <subcellularLocation>
        <location evidence="1">Endomembrane system</location>
    </subcellularLocation>
</comment>
<evidence type="ECO:0000256" key="3">
    <source>
        <dbReference type="ARBA" id="ARBA00022617"/>
    </source>
</evidence>
<evidence type="ECO:0000313" key="10">
    <source>
        <dbReference type="Proteomes" id="UP000694865"/>
    </source>
</evidence>
<dbReference type="InterPro" id="IPR017972">
    <property type="entry name" value="Cyt_P450_CS"/>
</dbReference>
<evidence type="ECO:0000313" key="11">
    <source>
        <dbReference type="RefSeq" id="XP_006813510.1"/>
    </source>
</evidence>
<dbReference type="InterPro" id="IPR036396">
    <property type="entry name" value="Cyt_P450_sf"/>
</dbReference>
<dbReference type="GeneID" id="100378856"/>
<dbReference type="RefSeq" id="XP_006813510.1">
    <property type="nucleotide sequence ID" value="XM_006813447.1"/>
</dbReference>